<proteinExistence type="inferred from homology"/>
<evidence type="ECO:0000259" key="3">
    <source>
        <dbReference type="Pfam" id="PF22566"/>
    </source>
</evidence>
<dbReference type="PANTHER" id="PTHR31993:SF4">
    <property type="entry name" value="UBA-LIKE DOMAIN-CONTAINING PROTEIN"/>
    <property type="match status" value="1"/>
</dbReference>
<evidence type="ECO:0000256" key="1">
    <source>
        <dbReference type="ARBA" id="ARBA00006090"/>
    </source>
</evidence>
<protein>
    <submittedName>
        <fullName evidence="5">UBA-like domain-containing protein 2</fullName>
    </submittedName>
</protein>
<dbReference type="InterPro" id="IPR039310">
    <property type="entry name" value="UBALD1/2"/>
</dbReference>
<dbReference type="Gene3D" id="1.10.8.10">
    <property type="entry name" value="DNA helicase RuvA subunit, C-terminal domain"/>
    <property type="match status" value="1"/>
</dbReference>
<evidence type="ECO:0000313" key="5">
    <source>
        <dbReference type="RefSeq" id="XP_032816895.1"/>
    </source>
</evidence>
<evidence type="ECO:0000256" key="2">
    <source>
        <dbReference type="SAM" id="MobiDB-lite"/>
    </source>
</evidence>
<accession>A0AAJ7TFI0</accession>
<dbReference type="CTD" id="124402"/>
<reference evidence="5" key="1">
    <citation type="submission" date="2025-08" db="UniProtKB">
        <authorList>
            <consortium name="RefSeq"/>
        </authorList>
    </citation>
    <scope>IDENTIFICATION</scope>
    <source>
        <tissue evidence="5">Sperm</tissue>
    </source>
</reference>
<dbReference type="InterPro" id="IPR054109">
    <property type="entry name" value="UBA_8"/>
</dbReference>
<keyword evidence="4" id="KW-1185">Reference proteome</keyword>
<feature type="compositionally biased region" description="Basic residues" evidence="2">
    <location>
        <begin position="155"/>
        <end position="167"/>
    </location>
</feature>
<evidence type="ECO:0000313" key="4">
    <source>
        <dbReference type="Proteomes" id="UP001318040"/>
    </source>
</evidence>
<dbReference type="CDD" id="cd14343">
    <property type="entry name" value="UBA_F100B_like"/>
    <property type="match status" value="1"/>
</dbReference>
<name>A0AAJ7TFI0_PETMA</name>
<sequence length="177" mass="18820">MSTNMDELKHQLMVNQFVLTAGCAAEQATQLLQAARWQFETALSMFFQEANVPNAFHAHQMMCTPTNTPATPPNFPDALAMFSRLKASEGLQTGSPGPPGPAAGGTAAACGAAASAAPAVPWATTASLAPGARRSGNDCCPAQPQMPPTGATQHPYHRRRRRRRHQAKINTSVEAER</sequence>
<dbReference type="Proteomes" id="UP001318040">
    <property type="component" value="Chromosome 26"/>
</dbReference>
<feature type="region of interest" description="Disordered" evidence="2">
    <location>
        <begin position="131"/>
        <end position="177"/>
    </location>
</feature>
<dbReference type="AlphaFoldDB" id="A0AAJ7TFI0"/>
<feature type="compositionally biased region" description="Polar residues" evidence="2">
    <location>
        <begin position="168"/>
        <end position="177"/>
    </location>
</feature>
<dbReference type="RefSeq" id="XP_032816895.1">
    <property type="nucleotide sequence ID" value="XM_032961004.1"/>
</dbReference>
<dbReference type="PANTHER" id="PTHR31993">
    <property type="entry name" value="UBA-LIKE DOMAIN-CONTAINING PROTEIN 2"/>
    <property type="match status" value="1"/>
</dbReference>
<dbReference type="InterPro" id="IPR009060">
    <property type="entry name" value="UBA-like_sf"/>
</dbReference>
<gene>
    <name evidence="5" type="primary">LOC116946122</name>
</gene>
<dbReference type="KEGG" id="pmrn:116946122"/>
<dbReference type="Pfam" id="PF22566">
    <property type="entry name" value="UBA_8"/>
    <property type="match status" value="1"/>
</dbReference>
<dbReference type="SUPFAM" id="SSF46934">
    <property type="entry name" value="UBA-like"/>
    <property type="match status" value="1"/>
</dbReference>
<organism evidence="4 5">
    <name type="scientific">Petromyzon marinus</name>
    <name type="common">Sea lamprey</name>
    <dbReference type="NCBI Taxonomy" id="7757"/>
    <lineage>
        <taxon>Eukaryota</taxon>
        <taxon>Metazoa</taxon>
        <taxon>Chordata</taxon>
        <taxon>Craniata</taxon>
        <taxon>Vertebrata</taxon>
        <taxon>Cyclostomata</taxon>
        <taxon>Hyperoartia</taxon>
        <taxon>Petromyzontiformes</taxon>
        <taxon>Petromyzontidae</taxon>
        <taxon>Petromyzon</taxon>
    </lineage>
</organism>
<feature type="domain" description="UBA-like" evidence="3">
    <location>
        <begin position="8"/>
        <end position="53"/>
    </location>
</feature>
<comment type="similarity">
    <text evidence="1">Belongs to the UBALD family.</text>
</comment>